<keyword evidence="6" id="KW-1185">Reference proteome</keyword>
<name>A0ABU2NTN7_9ACTN</name>
<dbReference type="InterPro" id="IPR041522">
    <property type="entry name" value="CdaR_GGDEF"/>
</dbReference>
<feature type="domain" description="CdaR GGDEF-like" evidence="4">
    <location>
        <begin position="285"/>
        <end position="427"/>
    </location>
</feature>
<feature type="domain" description="Purine catabolism PurC-like" evidence="2">
    <location>
        <begin position="7"/>
        <end position="128"/>
    </location>
</feature>
<comment type="similarity">
    <text evidence="1">Belongs to the CdaR family.</text>
</comment>
<feature type="domain" description="PucR C-terminal helix-turn-helix" evidence="3">
    <location>
        <begin position="481"/>
        <end position="539"/>
    </location>
</feature>
<evidence type="ECO:0000259" key="2">
    <source>
        <dbReference type="Pfam" id="PF07905"/>
    </source>
</evidence>
<dbReference type="EMBL" id="JAVREQ010000008">
    <property type="protein sequence ID" value="MDT0379337.1"/>
    <property type="molecule type" value="Genomic_DNA"/>
</dbReference>
<gene>
    <name evidence="5" type="ORF">RM572_11220</name>
</gene>
<reference evidence="6" key="1">
    <citation type="submission" date="2023-07" db="EMBL/GenBank/DDBJ databases">
        <title>30 novel species of actinomycetes from the DSMZ collection.</title>
        <authorList>
            <person name="Nouioui I."/>
        </authorList>
    </citation>
    <scope>NUCLEOTIDE SEQUENCE [LARGE SCALE GENOMIC DNA]</scope>
    <source>
        <strain evidence="6">DSM 42041</strain>
    </source>
</reference>
<dbReference type="InterPro" id="IPR051448">
    <property type="entry name" value="CdaR-like_regulators"/>
</dbReference>
<dbReference type="Pfam" id="PF07905">
    <property type="entry name" value="PucR"/>
    <property type="match status" value="1"/>
</dbReference>
<dbReference type="PANTHER" id="PTHR33744:SF1">
    <property type="entry name" value="DNA-BINDING TRANSCRIPTIONAL ACTIVATOR ADER"/>
    <property type="match status" value="1"/>
</dbReference>
<dbReference type="InterPro" id="IPR012914">
    <property type="entry name" value="PucR_dom"/>
</dbReference>
<evidence type="ECO:0000256" key="1">
    <source>
        <dbReference type="ARBA" id="ARBA00006754"/>
    </source>
</evidence>
<dbReference type="PANTHER" id="PTHR33744">
    <property type="entry name" value="CARBOHYDRATE DIACID REGULATOR"/>
    <property type="match status" value="1"/>
</dbReference>
<proteinExistence type="inferred from homology"/>
<accession>A0ABU2NTN7</accession>
<dbReference type="Pfam" id="PF13556">
    <property type="entry name" value="HTH_30"/>
    <property type="match status" value="1"/>
</dbReference>
<dbReference type="RefSeq" id="WP_311673130.1">
    <property type="nucleotide sequence ID" value="NZ_JAVREQ010000008.1"/>
</dbReference>
<dbReference type="InterPro" id="IPR025736">
    <property type="entry name" value="PucR_C-HTH_dom"/>
</dbReference>
<evidence type="ECO:0000259" key="4">
    <source>
        <dbReference type="Pfam" id="PF17853"/>
    </source>
</evidence>
<dbReference type="InterPro" id="IPR042070">
    <property type="entry name" value="PucR_C-HTH_sf"/>
</dbReference>
<sequence length="549" mass="58783">MPTSVADVLALPAVAEGAPQVLAGHDLLDRPVRWVHVSEVPEIAGLLQGGELLLTTGVALPDATERLGAYVDELAAAGVSGLVLELGRRFAEAPRPLVHAAARAGLPLVVLRREVRYVQVTQAAQELIAGEQFARLALSERIHNLFTTLSVEGAGTADVLRHTAELTGMSVVLENLSHQVLAHHTTGRERAALLRDWERRSREAVAGGRSGTAGPEGWLVTPVGARGEVWGRLILAGERPRADDHLLLVLERAATALAMNRLAERDRESLESHAHRTLLADLLHGELPPPEDVHAQTAALGVPTARRELLAVVVRLEAGPGSLRAGETPSVREQAQDREDAEAVTSAVRDAGVRALVAPLSRARVGLLLTLGRGDDPHAVLSRLAEAVHDRLARCARPRRGRLGVSTPMEDVTEVRRAFAEAEQVADAAAGSSPGRAYHRLPDVRVRGLLYLLRADPRVQGFVERELAPLLAYDDAHGTDLLGVLRAYLEKGRNKSAAADALHLSRPTFYGRLATVERVLEVPLDAPESALSLHVAVLALDAVRGRDGA</sequence>
<evidence type="ECO:0000313" key="5">
    <source>
        <dbReference type="EMBL" id="MDT0379337.1"/>
    </source>
</evidence>
<dbReference type="Pfam" id="PF17853">
    <property type="entry name" value="GGDEF_2"/>
    <property type="match status" value="1"/>
</dbReference>
<protein>
    <submittedName>
        <fullName evidence="5">PucR family transcriptional regulator ligand-binding domain-containing protein</fullName>
    </submittedName>
</protein>
<organism evidence="5 6">
    <name type="scientific">Streptomyces hazeniae</name>
    <dbReference type="NCBI Taxonomy" id="3075538"/>
    <lineage>
        <taxon>Bacteria</taxon>
        <taxon>Bacillati</taxon>
        <taxon>Actinomycetota</taxon>
        <taxon>Actinomycetes</taxon>
        <taxon>Kitasatosporales</taxon>
        <taxon>Streptomycetaceae</taxon>
        <taxon>Streptomyces</taxon>
    </lineage>
</organism>
<comment type="caution">
    <text evidence="5">The sequence shown here is derived from an EMBL/GenBank/DDBJ whole genome shotgun (WGS) entry which is preliminary data.</text>
</comment>
<evidence type="ECO:0000259" key="3">
    <source>
        <dbReference type="Pfam" id="PF13556"/>
    </source>
</evidence>
<dbReference type="Proteomes" id="UP001183414">
    <property type="component" value="Unassembled WGS sequence"/>
</dbReference>
<dbReference type="Gene3D" id="1.10.10.2840">
    <property type="entry name" value="PucR C-terminal helix-turn-helix domain"/>
    <property type="match status" value="1"/>
</dbReference>
<evidence type="ECO:0000313" key="6">
    <source>
        <dbReference type="Proteomes" id="UP001183414"/>
    </source>
</evidence>